<accession>A0A914UK07</accession>
<feature type="region of interest" description="Disordered" evidence="1">
    <location>
        <begin position="105"/>
        <end position="173"/>
    </location>
</feature>
<feature type="compositionally biased region" description="Low complexity" evidence="1">
    <location>
        <begin position="140"/>
        <end position="158"/>
    </location>
</feature>
<name>A0A914UK07_9BILA</name>
<evidence type="ECO:0000313" key="3">
    <source>
        <dbReference type="WBParaSite" id="PSAMB.scaffold106size78906.g2135.t1"/>
    </source>
</evidence>
<sequence>MIFFLLSRDLSGYISRARVQRCGPREQQQHREQHNVSRSAKRAIVEGVKVTRATATADLDAIHRRRRPPTPLVVQFDSDEAAAQDATGAASAVGALDISHGILAPDRRSKTPLSPGLTAKNKRPSTRNDRAWSCGASSPTARAARQTDTTAARQQTRTWPTCRQNGPAEPIGQRMGANLLKGAARWGHLRALTTKRAAADATTV</sequence>
<keyword evidence="2" id="KW-1185">Reference proteome</keyword>
<organism evidence="2 3">
    <name type="scientific">Plectus sambesii</name>
    <dbReference type="NCBI Taxonomy" id="2011161"/>
    <lineage>
        <taxon>Eukaryota</taxon>
        <taxon>Metazoa</taxon>
        <taxon>Ecdysozoa</taxon>
        <taxon>Nematoda</taxon>
        <taxon>Chromadorea</taxon>
        <taxon>Plectida</taxon>
        <taxon>Plectina</taxon>
        <taxon>Plectoidea</taxon>
        <taxon>Plectidae</taxon>
        <taxon>Plectus</taxon>
    </lineage>
</organism>
<evidence type="ECO:0000256" key="1">
    <source>
        <dbReference type="SAM" id="MobiDB-lite"/>
    </source>
</evidence>
<proteinExistence type="predicted"/>
<protein>
    <submittedName>
        <fullName evidence="3">Uncharacterized protein</fullName>
    </submittedName>
</protein>
<dbReference type="Proteomes" id="UP000887566">
    <property type="component" value="Unplaced"/>
</dbReference>
<dbReference type="AlphaFoldDB" id="A0A914UK07"/>
<reference evidence="3" key="1">
    <citation type="submission" date="2022-11" db="UniProtKB">
        <authorList>
            <consortium name="WormBaseParasite"/>
        </authorList>
    </citation>
    <scope>IDENTIFICATION</scope>
</reference>
<evidence type="ECO:0000313" key="2">
    <source>
        <dbReference type="Proteomes" id="UP000887566"/>
    </source>
</evidence>
<dbReference type="WBParaSite" id="PSAMB.scaffold106size78906.g2135.t1">
    <property type="protein sequence ID" value="PSAMB.scaffold106size78906.g2135.t1"/>
    <property type="gene ID" value="PSAMB.scaffold106size78906.g2135"/>
</dbReference>